<dbReference type="Proteomes" id="UP000296352">
    <property type="component" value="Chromosome"/>
</dbReference>
<dbReference type="InterPro" id="IPR004839">
    <property type="entry name" value="Aminotransferase_I/II_large"/>
</dbReference>
<dbReference type="EMBL" id="CP039247">
    <property type="protein sequence ID" value="QCB28977.1"/>
    <property type="molecule type" value="Genomic_DNA"/>
</dbReference>
<dbReference type="InterPro" id="IPR015422">
    <property type="entry name" value="PyrdxlP-dep_Trfase_small"/>
</dbReference>
<evidence type="ECO:0000256" key="5">
    <source>
        <dbReference type="ARBA" id="ARBA00037974"/>
    </source>
</evidence>
<dbReference type="KEGG" id="cee:CENDO_08535"/>
<protein>
    <recommendedName>
        <fullName evidence="2">cysteine-S-conjugate beta-lyase</fullName>
        <ecNumber evidence="2">4.4.1.13</ecNumber>
    </recommendedName>
</protein>
<dbReference type="AlphaFoldDB" id="A0A4P7QJL1"/>
<evidence type="ECO:0000256" key="1">
    <source>
        <dbReference type="ARBA" id="ARBA00001933"/>
    </source>
</evidence>
<comment type="similarity">
    <text evidence="5">Belongs to the class-II pyridoxal-phosphate-dependent aminotransferase family. MalY/PatB cystathionine beta-lyase subfamily.</text>
</comment>
<name>A0A4P7QJL1_9CORY</name>
<proteinExistence type="inferred from homology"/>
<gene>
    <name evidence="7" type="primary">patB</name>
    <name evidence="7" type="ORF">CENDO_08535</name>
</gene>
<keyword evidence="4 7" id="KW-0456">Lyase</keyword>
<dbReference type="PANTHER" id="PTHR43525">
    <property type="entry name" value="PROTEIN MALY"/>
    <property type="match status" value="1"/>
</dbReference>
<evidence type="ECO:0000256" key="3">
    <source>
        <dbReference type="ARBA" id="ARBA00022898"/>
    </source>
</evidence>
<dbReference type="Pfam" id="PF00155">
    <property type="entry name" value="Aminotran_1_2"/>
    <property type="match status" value="1"/>
</dbReference>
<dbReference type="GO" id="GO:0030170">
    <property type="term" value="F:pyridoxal phosphate binding"/>
    <property type="evidence" value="ECO:0007669"/>
    <property type="project" value="InterPro"/>
</dbReference>
<keyword evidence="8" id="KW-1185">Reference proteome</keyword>
<dbReference type="InterPro" id="IPR051798">
    <property type="entry name" value="Class-II_PLP-Dep_Aminotrans"/>
</dbReference>
<evidence type="ECO:0000313" key="7">
    <source>
        <dbReference type="EMBL" id="QCB28977.1"/>
    </source>
</evidence>
<comment type="cofactor">
    <cofactor evidence="1">
        <name>pyridoxal 5'-phosphate</name>
        <dbReference type="ChEBI" id="CHEBI:597326"/>
    </cofactor>
</comment>
<dbReference type="PANTHER" id="PTHR43525:SF2">
    <property type="entry name" value="CYSTATHIONINE BETA-LYASE-RELATED"/>
    <property type="match status" value="1"/>
</dbReference>
<dbReference type="InterPro" id="IPR015424">
    <property type="entry name" value="PyrdxlP-dep_Trfase"/>
</dbReference>
<dbReference type="InterPro" id="IPR015421">
    <property type="entry name" value="PyrdxlP-dep_Trfase_major"/>
</dbReference>
<dbReference type="Gene3D" id="3.40.640.10">
    <property type="entry name" value="Type I PLP-dependent aspartate aminotransferase-like (Major domain)"/>
    <property type="match status" value="1"/>
</dbReference>
<evidence type="ECO:0000256" key="4">
    <source>
        <dbReference type="ARBA" id="ARBA00023239"/>
    </source>
</evidence>
<feature type="domain" description="Aminotransferase class I/classII large" evidence="6">
    <location>
        <begin position="24"/>
        <end position="377"/>
    </location>
</feature>
<dbReference type="RefSeq" id="WP_136141635.1">
    <property type="nucleotide sequence ID" value="NZ_CP039247.1"/>
</dbReference>
<organism evidence="7 8">
    <name type="scientific">Corynebacterium endometrii</name>
    <dbReference type="NCBI Taxonomy" id="2488819"/>
    <lineage>
        <taxon>Bacteria</taxon>
        <taxon>Bacillati</taxon>
        <taxon>Actinomycetota</taxon>
        <taxon>Actinomycetes</taxon>
        <taxon>Mycobacteriales</taxon>
        <taxon>Corynebacteriaceae</taxon>
        <taxon>Corynebacterium</taxon>
    </lineage>
</organism>
<dbReference type="CDD" id="cd00609">
    <property type="entry name" value="AAT_like"/>
    <property type="match status" value="1"/>
</dbReference>
<dbReference type="OrthoDB" id="3224382at2"/>
<sequence>MKFPSVETLKDRGTRKWTVYGEDVLPLWIAESDFPTAPPVLEAIRRHVETEGLGYTPSPKVSGLSPALSEFYAEHFGWRPDPTRVMWIGDVVRGLLLGAQYFTREDSALIVPVPSYPPLLELAKTAGREMIQVDVSAGFTDSVLDEIERAFAAGAGALVLANPYNPLGLVLEEDTLRRLVEIAARHDGRILSDEIHAPLVFDGRHTPVASLGEDGAKVAYTVTSTSKAWNVAGLKCAQVILSNPADVQTWNNLTGVAKDGTGTLGVFAAEACWSQGADFLAEEVEYLRANRDWLCEVLPQKIPGIKTTCPQATYLMWLDFRETAIPEQAKEHPAKWLTEHAKVALNEGVSFGPGGAGHARLNFATSREILEEAVDRLAQAIG</sequence>
<evidence type="ECO:0000313" key="8">
    <source>
        <dbReference type="Proteomes" id="UP000296352"/>
    </source>
</evidence>
<accession>A0A4P7QJL1</accession>
<dbReference type="SUPFAM" id="SSF53383">
    <property type="entry name" value="PLP-dependent transferases"/>
    <property type="match status" value="1"/>
</dbReference>
<keyword evidence="3" id="KW-0663">Pyridoxal phosphate</keyword>
<evidence type="ECO:0000259" key="6">
    <source>
        <dbReference type="Pfam" id="PF00155"/>
    </source>
</evidence>
<dbReference type="Gene3D" id="3.90.1150.10">
    <property type="entry name" value="Aspartate Aminotransferase, domain 1"/>
    <property type="match status" value="1"/>
</dbReference>
<evidence type="ECO:0000256" key="2">
    <source>
        <dbReference type="ARBA" id="ARBA00012224"/>
    </source>
</evidence>
<dbReference type="EC" id="4.4.1.13" evidence="2"/>
<dbReference type="GO" id="GO:0047804">
    <property type="term" value="F:cysteine-S-conjugate beta-lyase activity"/>
    <property type="evidence" value="ECO:0007669"/>
    <property type="project" value="UniProtKB-EC"/>
</dbReference>
<reference evidence="7 8" key="1">
    <citation type="submission" date="2019-04" db="EMBL/GenBank/DDBJ databases">
        <title>Corynebacterium endometrii sp. nov., isolated from the uterus of a cow with endometritis.</title>
        <authorList>
            <person name="Ballas P."/>
            <person name="Ruckert C."/>
            <person name="Wagener K."/>
            <person name="Drillich M."/>
            <person name="Kaempfer P."/>
            <person name="Busse H.-J."/>
            <person name="Ehling-Schulz M."/>
        </authorList>
    </citation>
    <scope>NUCLEOTIDE SEQUENCE [LARGE SCALE GENOMIC DNA]</scope>
    <source>
        <strain evidence="7 8">LMM-1653</strain>
    </source>
</reference>